<dbReference type="InterPro" id="IPR000620">
    <property type="entry name" value="EamA_dom"/>
</dbReference>
<dbReference type="AlphaFoldDB" id="A0A844TUL9"/>
<feature type="transmembrane region" description="Helical" evidence="6">
    <location>
        <begin position="21"/>
        <end position="40"/>
    </location>
</feature>
<feature type="transmembrane region" description="Helical" evidence="6">
    <location>
        <begin position="287"/>
        <end position="303"/>
    </location>
</feature>
<keyword evidence="5 6" id="KW-0472">Membrane</keyword>
<sequence length="307" mass="31506">MDQRTSGADALIQKNNDATPALLGVVCGLSAALFWALGFAGTRHGLKLGFTPVDLLVHRYVWSGIAFLPLVLRAGVSDLCGIGWGRGLALMVLGGPVMALISYTGFLFVPLGHGSVIQPSSATLGGLLLAAVFLKEKISASRLAGALVIVGGLGVIGAESIGHIGADGVLGDLIFVLTGFMFAGFGALLRHWRVSAVSAALVINVLSLLLLPIYLATGGLDRVLAIGVTENAIQALAQGVLAGPAALYLFAVSVQRLGVARAAVFPAIVPALTLLVGWLLLGEPPTALQAAGLVTVLCGFYLAQRQR</sequence>
<dbReference type="InterPro" id="IPR037185">
    <property type="entry name" value="EmrE-like"/>
</dbReference>
<accession>A0A844TUL9</accession>
<name>A0A844TUL9_9BRAD</name>
<proteinExistence type="inferred from homology"/>
<organism evidence="8 9">
    <name type="scientific">Bradyrhizobium cajani</name>
    <dbReference type="NCBI Taxonomy" id="1928661"/>
    <lineage>
        <taxon>Bacteria</taxon>
        <taxon>Pseudomonadati</taxon>
        <taxon>Pseudomonadota</taxon>
        <taxon>Alphaproteobacteria</taxon>
        <taxon>Hyphomicrobiales</taxon>
        <taxon>Nitrobacteraceae</taxon>
        <taxon>Bradyrhizobium</taxon>
    </lineage>
</organism>
<evidence type="ECO:0000256" key="6">
    <source>
        <dbReference type="SAM" id="Phobius"/>
    </source>
</evidence>
<feature type="transmembrane region" description="Helical" evidence="6">
    <location>
        <begin position="146"/>
        <end position="164"/>
    </location>
</feature>
<comment type="similarity">
    <text evidence="2">Belongs to the EamA transporter family.</text>
</comment>
<evidence type="ECO:0000259" key="7">
    <source>
        <dbReference type="Pfam" id="PF00892"/>
    </source>
</evidence>
<feature type="transmembrane region" description="Helical" evidence="6">
    <location>
        <begin position="196"/>
        <end position="215"/>
    </location>
</feature>
<protein>
    <submittedName>
        <fullName evidence="8">EamA family transporter</fullName>
    </submittedName>
</protein>
<comment type="caution">
    <text evidence="8">The sequence shown here is derived from an EMBL/GenBank/DDBJ whole genome shotgun (WGS) entry which is preliminary data.</text>
</comment>
<feature type="transmembrane region" description="Helical" evidence="6">
    <location>
        <begin position="259"/>
        <end position="281"/>
    </location>
</feature>
<dbReference type="RefSeq" id="WP_157337523.1">
    <property type="nucleotide sequence ID" value="NZ_JANADL010000043.1"/>
</dbReference>
<feature type="domain" description="EamA" evidence="7">
    <location>
        <begin position="23"/>
        <end position="156"/>
    </location>
</feature>
<keyword evidence="4 6" id="KW-1133">Transmembrane helix</keyword>
<feature type="transmembrane region" description="Helical" evidence="6">
    <location>
        <begin position="88"/>
        <end position="109"/>
    </location>
</feature>
<dbReference type="OrthoDB" id="7743310at2"/>
<dbReference type="EMBL" id="WQNE01000061">
    <property type="protein sequence ID" value="MVT78621.1"/>
    <property type="molecule type" value="Genomic_DNA"/>
</dbReference>
<dbReference type="PANTHER" id="PTHR32322:SF2">
    <property type="entry name" value="EAMA DOMAIN-CONTAINING PROTEIN"/>
    <property type="match status" value="1"/>
</dbReference>
<evidence type="ECO:0000256" key="5">
    <source>
        <dbReference type="ARBA" id="ARBA00023136"/>
    </source>
</evidence>
<evidence type="ECO:0000313" key="9">
    <source>
        <dbReference type="Proteomes" id="UP000449969"/>
    </source>
</evidence>
<evidence type="ECO:0000256" key="3">
    <source>
        <dbReference type="ARBA" id="ARBA00022692"/>
    </source>
</evidence>
<reference evidence="8 9" key="1">
    <citation type="submission" date="2019-12" db="EMBL/GenBank/DDBJ databases">
        <title>Draft genome sequences Bradyrhizobium cajani AMBPC1010, Bradyrhizobium pachyrhizi AMBPC1040 and Bradyrhizobium yuanmingense ALSPC3051, three plant growth promoting strains isolated from nodules of Cajanus cajan L. in Dominican Republic.</title>
        <authorList>
            <person name="Flores-Felix J.D."/>
            <person name="Araujo J."/>
            <person name="Diaz-Alcantara C."/>
            <person name="Gonzalez-Andres F."/>
            <person name="Velazquez E."/>
        </authorList>
    </citation>
    <scope>NUCLEOTIDE SEQUENCE [LARGE SCALE GENOMIC DNA]</scope>
    <source>
        <strain evidence="8 9">1010</strain>
    </source>
</reference>
<feature type="transmembrane region" description="Helical" evidence="6">
    <location>
        <begin position="235"/>
        <end position="252"/>
    </location>
</feature>
<feature type="transmembrane region" description="Helical" evidence="6">
    <location>
        <begin position="115"/>
        <end position="134"/>
    </location>
</feature>
<evidence type="ECO:0000256" key="1">
    <source>
        <dbReference type="ARBA" id="ARBA00004141"/>
    </source>
</evidence>
<dbReference type="Gene3D" id="1.10.3730.20">
    <property type="match status" value="1"/>
</dbReference>
<keyword evidence="3 6" id="KW-0812">Transmembrane</keyword>
<evidence type="ECO:0000256" key="2">
    <source>
        <dbReference type="ARBA" id="ARBA00007362"/>
    </source>
</evidence>
<feature type="transmembrane region" description="Helical" evidence="6">
    <location>
        <begin position="170"/>
        <end position="189"/>
    </location>
</feature>
<dbReference type="InterPro" id="IPR050638">
    <property type="entry name" value="AA-Vitamin_Transporters"/>
</dbReference>
<evidence type="ECO:0000256" key="4">
    <source>
        <dbReference type="ARBA" id="ARBA00022989"/>
    </source>
</evidence>
<keyword evidence="9" id="KW-1185">Reference proteome</keyword>
<feature type="transmembrane region" description="Helical" evidence="6">
    <location>
        <begin position="60"/>
        <end position="76"/>
    </location>
</feature>
<evidence type="ECO:0000313" key="8">
    <source>
        <dbReference type="EMBL" id="MVT78621.1"/>
    </source>
</evidence>
<feature type="domain" description="EamA" evidence="7">
    <location>
        <begin position="170"/>
        <end position="302"/>
    </location>
</feature>
<dbReference type="GO" id="GO:0016020">
    <property type="term" value="C:membrane"/>
    <property type="evidence" value="ECO:0007669"/>
    <property type="project" value="UniProtKB-SubCell"/>
</dbReference>
<dbReference type="SUPFAM" id="SSF103481">
    <property type="entry name" value="Multidrug resistance efflux transporter EmrE"/>
    <property type="match status" value="2"/>
</dbReference>
<dbReference type="Proteomes" id="UP000449969">
    <property type="component" value="Unassembled WGS sequence"/>
</dbReference>
<dbReference type="PANTHER" id="PTHR32322">
    <property type="entry name" value="INNER MEMBRANE TRANSPORTER"/>
    <property type="match status" value="1"/>
</dbReference>
<comment type="subcellular location">
    <subcellularLocation>
        <location evidence="1">Membrane</location>
        <topology evidence="1">Multi-pass membrane protein</topology>
    </subcellularLocation>
</comment>
<dbReference type="Pfam" id="PF00892">
    <property type="entry name" value="EamA"/>
    <property type="match status" value="2"/>
</dbReference>
<gene>
    <name evidence="8" type="ORF">GPL20_37280</name>
</gene>